<dbReference type="RefSeq" id="WP_076449074.1">
    <property type="nucleotide sequence ID" value="NZ_FTOJ01000001.1"/>
</dbReference>
<reference evidence="1 4" key="1">
    <citation type="submission" date="2016-11" db="EMBL/GenBank/DDBJ databases">
        <title>Whole genomes of Flavobacteriaceae.</title>
        <authorList>
            <person name="Stine C."/>
            <person name="Li C."/>
            <person name="Tadesse D."/>
        </authorList>
    </citation>
    <scope>NUCLEOTIDE SEQUENCE [LARGE SCALE GENOMIC DNA]</scope>
    <source>
        <strain evidence="1 4">DSM 21068</strain>
    </source>
</reference>
<evidence type="ECO:0008006" key="5">
    <source>
        <dbReference type="Google" id="ProtNLM"/>
    </source>
</evidence>
<reference evidence="2" key="2">
    <citation type="submission" date="2017-01" db="EMBL/GenBank/DDBJ databases">
        <authorList>
            <person name="Mah S.A."/>
            <person name="Swanson W.J."/>
            <person name="Moy G.W."/>
            <person name="Vacquier V.D."/>
        </authorList>
    </citation>
    <scope>NUCLEOTIDE SEQUENCE [LARGE SCALE GENOMIC DNA]</scope>
    <source>
        <strain evidence="2">DSM 21068</strain>
    </source>
</reference>
<evidence type="ECO:0000313" key="4">
    <source>
        <dbReference type="Proteomes" id="UP000238314"/>
    </source>
</evidence>
<gene>
    <name evidence="1" type="ORF">B0A70_05300</name>
    <name evidence="2" type="ORF">SAMN05421796_101287</name>
</gene>
<sequence>MKNIFLIILLIPLLINSQTGKAVSKYPNHVGNIEFDEKLDDPNFKRCLDEKYVFQYYNDSKGFQYKSEKREIEKEIQTLNLPENKEANGYITIRFVVNCEGKSGMFRMQQIDNEYKEYTFNKKLSDQLLNFTKKLNGWIPKEIEEKKVDYYQYLTYKIENGKVSEILP</sequence>
<dbReference type="OrthoDB" id="883593at2"/>
<reference evidence="3" key="3">
    <citation type="submission" date="2017-01" db="EMBL/GenBank/DDBJ databases">
        <authorList>
            <person name="Varghese N."/>
            <person name="Submissions S."/>
        </authorList>
    </citation>
    <scope>NUCLEOTIDE SEQUENCE [LARGE SCALE GENOMIC DNA]</scope>
    <source>
        <strain evidence="3">DSM 21068</strain>
    </source>
</reference>
<dbReference type="Proteomes" id="UP000186246">
    <property type="component" value="Unassembled WGS sequence"/>
</dbReference>
<protein>
    <recommendedName>
        <fullName evidence="5">TonB protein C-terminal</fullName>
    </recommendedName>
</protein>
<accession>A0A1N7K2R1</accession>
<evidence type="ECO:0000313" key="1">
    <source>
        <dbReference type="EMBL" id="PQA96532.1"/>
    </source>
</evidence>
<organism evidence="2 3">
    <name type="scientific">Chryseobacterium piscicola</name>
    <dbReference type="NCBI Taxonomy" id="551459"/>
    <lineage>
        <taxon>Bacteria</taxon>
        <taxon>Pseudomonadati</taxon>
        <taxon>Bacteroidota</taxon>
        <taxon>Flavobacteriia</taxon>
        <taxon>Flavobacteriales</taxon>
        <taxon>Weeksellaceae</taxon>
        <taxon>Chryseobacterium group</taxon>
        <taxon>Chryseobacterium</taxon>
    </lineage>
</organism>
<dbReference type="EMBL" id="MUGO01000003">
    <property type="protein sequence ID" value="PQA96532.1"/>
    <property type="molecule type" value="Genomic_DNA"/>
</dbReference>
<dbReference type="Proteomes" id="UP000238314">
    <property type="component" value="Unassembled WGS sequence"/>
</dbReference>
<name>A0A1N7K2R1_9FLAO</name>
<dbReference type="STRING" id="551459.SAMN05421796_101287"/>
<proteinExistence type="predicted"/>
<dbReference type="AlphaFoldDB" id="A0A1N7K2R1"/>
<keyword evidence="4" id="KW-1185">Reference proteome</keyword>
<dbReference type="EMBL" id="FTOJ01000001">
    <property type="protein sequence ID" value="SIS55873.1"/>
    <property type="molecule type" value="Genomic_DNA"/>
</dbReference>
<evidence type="ECO:0000313" key="2">
    <source>
        <dbReference type="EMBL" id="SIS55873.1"/>
    </source>
</evidence>
<evidence type="ECO:0000313" key="3">
    <source>
        <dbReference type="Proteomes" id="UP000186246"/>
    </source>
</evidence>